<dbReference type="EMBL" id="JACOFZ010000006">
    <property type="protein sequence ID" value="MBC3882596.1"/>
    <property type="molecule type" value="Genomic_DNA"/>
</dbReference>
<keyword evidence="3" id="KW-1185">Reference proteome</keyword>
<evidence type="ECO:0000313" key="2">
    <source>
        <dbReference type="EMBL" id="MBC3882596.1"/>
    </source>
</evidence>
<feature type="transmembrane region" description="Helical" evidence="1">
    <location>
        <begin position="22"/>
        <end position="39"/>
    </location>
</feature>
<keyword evidence="1" id="KW-0472">Membrane</keyword>
<keyword evidence="1" id="KW-1133">Transmembrane helix</keyword>
<gene>
    <name evidence="2" type="ORF">H8K36_14495</name>
</gene>
<sequence length="151" mass="16966">MAIIAIFMVVQGLDFEPLQSTAIAWGSAFIIISVAIALLDRRFRRQHLNSHLNKIVYALTDQRALCIHANQITSNTSFALRELQIVEKRYNKDGSGDLIFKKETAIDDENDTQIIEHGFIGIVKLDEVEKLIRGSKAEFLLSAHDPQSTSI</sequence>
<protein>
    <submittedName>
        <fullName evidence="2">Uncharacterized protein</fullName>
    </submittedName>
</protein>
<accession>A0A923HYJ4</accession>
<evidence type="ECO:0000256" key="1">
    <source>
        <dbReference type="SAM" id="Phobius"/>
    </source>
</evidence>
<dbReference type="AlphaFoldDB" id="A0A923HYJ4"/>
<dbReference type="RefSeq" id="WP_186917214.1">
    <property type="nucleotide sequence ID" value="NZ_JACOFZ010000006.1"/>
</dbReference>
<proteinExistence type="predicted"/>
<comment type="caution">
    <text evidence="2">The sequence shown here is derived from an EMBL/GenBank/DDBJ whole genome shotgun (WGS) entry which is preliminary data.</text>
</comment>
<name>A0A923HYJ4_9BURK</name>
<keyword evidence="1" id="KW-0812">Transmembrane</keyword>
<organism evidence="2 3">
    <name type="scientific">Undibacterium nitidum</name>
    <dbReference type="NCBI Taxonomy" id="2762298"/>
    <lineage>
        <taxon>Bacteria</taxon>
        <taxon>Pseudomonadati</taxon>
        <taxon>Pseudomonadota</taxon>
        <taxon>Betaproteobacteria</taxon>
        <taxon>Burkholderiales</taxon>
        <taxon>Oxalobacteraceae</taxon>
        <taxon>Undibacterium</taxon>
    </lineage>
</organism>
<dbReference type="Proteomes" id="UP000627446">
    <property type="component" value="Unassembled WGS sequence"/>
</dbReference>
<reference evidence="2" key="1">
    <citation type="submission" date="2020-08" db="EMBL/GenBank/DDBJ databases">
        <title>Novel species isolated from subtropical streams in China.</title>
        <authorList>
            <person name="Lu H."/>
        </authorList>
    </citation>
    <scope>NUCLEOTIDE SEQUENCE</scope>
    <source>
        <strain evidence="2">LX22W</strain>
    </source>
</reference>
<evidence type="ECO:0000313" key="3">
    <source>
        <dbReference type="Proteomes" id="UP000627446"/>
    </source>
</evidence>